<dbReference type="InParanoid" id="D7TXL9"/>
<dbReference type="PANTHER" id="PTHR13109:SF7">
    <property type="entry name" value="NEUROCHONDRIN"/>
    <property type="match status" value="1"/>
</dbReference>
<sequence>MKASQVWSAPKKLLRNMYCLISILGERWLLGQMNLPDAKDSIPADMCLLLVLESSRVEVVFLLNELAYLKYETSSNSSSNVEIISLKQWNLAIAFSLVEKTIKLISNVVENEVNPIDENTLSKVISGLNETVGVVLEYLQDAKDHGQKK</sequence>
<dbReference type="Proteomes" id="UP000009183">
    <property type="component" value="Chromosome 13"/>
</dbReference>
<dbReference type="InterPro" id="IPR008709">
    <property type="entry name" value="Neurochondrin"/>
</dbReference>
<evidence type="ECO:0000313" key="2">
    <source>
        <dbReference type="Proteomes" id="UP000009183"/>
    </source>
</evidence>
<accession>D7TXL9</accession>
<evidence type="ECO:0000313" key="1">
    <source>
        <dbReference type="EMBL" id="CBI35244.3"/>
    </source>
</evidence>
<dbReference type="AlphaFoldDB" id="D7TXL9"/>
<gene>
    <name evidence="1" type="ordered locus">VIT_13s0106g00540</name>
</gene>
<dbReference type="PaxDb" id="29760-VIT_13s0106g00540.t01"/>
<dbReference type="Pfam" id="PF05536">
    <property type="entry name" value="Neurochondrin"/>
    <property type="match status" value="1"/>
</dbReference>
<dbReference type="eggNOG" id="KOG2611">
    <property type="taxonomic scope" value="Eukaryota"/>
</dbReference>
<name>D7TXL9_VITVI</name>
<keyword evidence="2" id="KW-1185">Reference proteome</keyword>
<proteinExistence type="predicted"/>
<dbReference type="PANTHER" id="PTHR13109">
    <property type="entry name" value="NEUROCHONDRIN"/>
    <property type="match status" value="1"/>
</dbReference>
<dbReference type="HOGENOM" id="CLU_1920087_0_0_1"/>
<protein>
    <submittedName>
        <fullName evidence="1">Uncharacterized protein</fullName>
    </submittedName>
</protein>
<dbReference type="EMBL" id="FN596257">
    <property type="protein sequence ID" value="CBI35244.3"/>
    <property type="molecule type" value="Genomic_DNA"/>
</dbReference>
<organism evidence="1 2">
    <name type="scientific">Vitis vinifera</name>
    <name type="common">Grape</name>
    <dbReference type="NCBI Taxonomy" id="29760"/>
    <lineage>
        <taxon>Eukaryota</taxon>
        <taxon>Viridiplantae</taxon>
        <taxon>Streptophyta</taxon>
        <taxon>Embryophyta</taxon>
        <taxon>Tracheophyta</taxon>
        <taxon>Spermatophyta</taxon>
        <taxon>Magnoliopsida</taxon>
        <taxon>eudicotyledons</taxon>
        <taxon>Gunneridae</taxon>
        <taxon>Pentapetalae</taxon>
        <taxon>rosids</taxon>
        <taxon>Vitales</taxon>
        <taxon>Vitaceae</taxon>
        <taxon>Viteae</taxon>
        <taxon>Vitis</taxon>
    </lineage>
</organism>
<reference evidence="2" key="1">
    <citation type="journal article" date="2007" name="Nature">
        <title>The grapevine genome sequence suggests ancestral hexaploidization in major angiosperm phyla.</title>
        <authorList>
            <consortium name="The French-Italian Public Consortium for Grapevine Genome Characterization."/>
            <person name="Jaillon O."/>
            <person name="Aury J.-M."/>
            <person name="Noel B."/>
            <person name="Policriti A."/>
            <person name="Clepet C."/>
            <person name="Casagrande A."/>
            <person name="Choisne N."/>
            <person name="Aubourg S."/>
            <person name="Vitulo N."/>
            <person name="Jubin C."/>
            <person name="Vezzi A."/>
            <person name="Legeai F."/>
            <person name="Hugueney P."/>
            <person name="Dasilva C."/>
            <person name="Horner D."/>
            <person name="Mica E."/>
            <person name="Jublot D."/>
            <person name="Poulain J."/>
            <person name="Bruyere C."/>
            <person name="Billault A."/>
            <person name="Segurens B."/>
            <person name="Gouyvenoux M."/>
            <person name="Ugarte E."/>
            <person name="Cattonaro F."/>
            <person name="Anthouard V."/>
            <person name="Vico V."/>
            <person name="Del Fabbro C."/>
            <person name="Alaux M."/>
            <person name="Di Gaspero G."/>
            <person name="Dumas V."/>
            <person name="Felice N."/>
            <person name="Paillard S."/>
            <person name="Juman I."/>
            <person name="Moroldo M."/>
            <person name="Scalabrin S."/>
            <person name="Canaguier A."/>
            <person name="Le Clainche I."/>
            <person name="Malacrida G."/>
            <person name="Durand E."/>
            <person name="Pesole G."/>
            <person name="Laucou V."/>
            <person name="Chatelet P."/>
            <person name="Merdinoglu D."/>
            <person name="Delledonne M."/>
            <person name="Pezzotti M."/>
            <person name="Lecharny A."/>
            <person name="Scarpelli C."/>
            <person name="Artiguenave F."/>
            <person name="Pe M.E."/>
            <person name="Valle G."/>
            <person name="Morgante M."/>
            <person name="Caboche M."/>
            <person name="Adam-Blondon A.-F."/>
            <person name="Weissenbach J."/>
            <person name="Quetier F."/>
            <person name="Wincker P."/>
        </authorList>
    </citation>
    <scope>NUCLEOTIDE SEQUENCE [LARGE SCALE GENOMIC DNA]</scope>
    <source>
        <strain evidence="2">cv. Pinot noir / PN40024</strain>
    </source>
</reference>
<dbReference type="STRING" id="29760.D7TXL9"/>